<dbReference type="Pfam" id="PF13240">
    <property type="entry name" value="Zn_Ribbon_1"/>
    <property type="match status" value="1"/>
</dbReference>
<dbReference type="RefSeq" id="WP_382354383.1">
    <property type="nucleotide sequence ID" value="NZ_JBHSMC010000026.1"/>
</dbReference>
<feature type="transmembrane region" description="Helical" evidence="6">
    <location>
        <begin position="132"/>
        <end position="151"/>
    </location>
</feature>
<feature type="domain" description="RDD" evidence="7">
    <location>
        <begin position="48"/>
        <end position="163"/>
    </location>
</feature>
<evidence type="ECO:0000256" key="1">
    <source>
        <dbReference type="ARBA" id="ARBA00004651"/>
    </source>
</evidence>
<evidence type="ECO:0000313" key="9">
    <source>
        <dbReference type="EMBL" id="MFC5466395.1"/>
    </source>
</evidence>
<keyword evidence="2" id="KW-1003">Cell membrane</keyword>
<feature type="transmembrane region" description="Helical" evidence="6">
    <location>
        <begin position="55"/>
        <end position="74"/>
    </location>
</feature>
<comment type="subcellular location">
    <subcellularLocation>
        <location evidence="1">Cell membrane</location>
        <topology evidence="1">Multi-pass membrane protein</topology>
    </subcellularLocation>
</comment>
<accession>A0ABW0LKR0</accession>
<evidence type="ECO:0000256" key="6">
    <source>
        <dbReference type="SAM" id="Phobius"/>
    </source>
</evidence>
<keyword evidence="5 6" id="KW-0472">Membrane</keyword>
<gene>
    <name evidence="9" type="ORF">ACFPM4_16870</name>
</gene>
<keyword evidence="4 6" id="KW-1133">Transmembrane helix</keyword>
<reference evidence="10" key="1">
    <citation type="journal article" date="2019" name="Int. J. Syst. Evol. Microbiol.">
        <title>The Global Catalogue of Microorganisms (GCM) 10K type strain sequencing project: providing services to taxonomists for standard genome sequencing and annotation.</title>
        <authorList>
            <consortium name="The Broad Institute Genomics Platform"/>
            <consortium name="The Broad Institute Genome Sequencing Center for Infectious Disease"/>
            <person name="Wu L."/>
            <person name="Ma J."/>
        </authorList>
    </citation>
    <scope>NUCLEOTIDE SEQUENCE [LARGE SCALE GENOMIC DNA]</scope>
    <source>
        <strain evidence="10">CGMCC 1.12237</strain>
    </source>
</reference>
<dbReference type="InterPro" id="IPR051791">
    <property type="entry name" value="Pra-immunoreactive"/>
</dbReference>
<evidence type="ECO:0000256" key="3">
    <source>
        <dbReference type="ARBA" id="ARBA00022692"/>
    </source>
</evidence>
<evidence type="ECO:0000259" key="7">
    <source>
        <dbReference type="Pfam" id="PF06271"/>
    </source>
</evidence>
<dbReference type="Pfam" id="PF06271">
    <property type="entry name" value="RDD"/>
    <property type="match status" value="1"/>
</dbReference>
<keyword evidence="3 6" id="KW-0812">Transmembrane</keyword>
<protein>
    <submittedName>
        <fullName evidence="9">RDD family protein</fullName>
    </submittedName>
</protein>
<dbReference type="PANTHER" id="PTHR36115">
    <property type="entry name" value="PROLINE-RICH ANTIGEN HOMOLOG-RELATED"/>
    <property type="match status" value="1"/>
</dbReference>
<evidence type="ECO:0000256" key="2">
    <source>
        <dbReference type="ARBA" id="ARBA00022475"/>
    </source>
</evidence>
<evidence type="ECO:0000256" key="4">
    <source>
        <dbReference type="ARBA" id="ARBA00022989"/>
    </source>
</evidence>
<evidence type="ECO:0000313" key="10">
    <source>
        <dbReference type="Proteomes" id="UP001596147"/>
    </source>
</evidence>
<dbReference type="InterPro" id="IPR026870">
    <property type="entry name" value="Zinc_ribbon_dom"/>
</dbReference>
<comment type="caution">
    <text evidence="9">The sequence shown here is derived from an EMBL/GenBank/DDBJ whole genome shotgun (WGS) entry which is preliminary data.</text>
</comment>
<organism evidence="9 10">
    <name type="scientific">Lederbergia graminis</name>
    <dbReference type="NCBI Taxonomy" id="735518"/>
    <lineage>
        <taxon>Bacteria</taxon>
        <taxon>Bacillati</taxon>
        <taxon>Bacillota</taxon>
        <taxon>Bacilli</taxon>
        <taxon>Bacillales</taxon>
        <taxon>Bacillaceae</taxon>
        <taxon>Lederbergia</taxon>
    </lineage>
</organism>
<dbReference type="InterPro" id="IPR010432">
    <property type="entry name" value="RDD"/>
</dbReference>
<keyword evidence="10" id="KW-1185">Reference proteome</keyword>
<evidence type="ECO:0000259" key="8">
    <source>
        <dbReference type="Pfam" id="PF13240"/>
    </source>
</evidence>
<dbReference type="EMBL" id="JBHSMC010000026">
    <property type="protein sequence ID" value="MFC5466395.1"/>
    <property type="molecule type" value="Genomic_DNA"/>
</dbReference>
<sequence length="170" mass="19595">MFCPNCGFEIYKEEKFCFKCGKSLQRDASHEKLNERSRSAASQPEVMYAGFFRRVIASTIDVLLWLLYCITVFLLPIHDAYNIIVGFFIAWLYYALLESSTWQGTIGKKIAGISVCDMEGKRISFWRASSRYFMHILSNITMLIGYIMPVFTEKKQTLHDIVSGCVLVKK</sequence>
<name>A0ABW0LKR0_9BACI</name>
<dbReference type="Proteomes" id="UP001596147">
    <property type="component" value="Unassembled WGS sequence"/>
</dbReference>
<feature type="transmembrane region" description="Helical" evidence="6">
    <location>
        <begin position="80"/>
        <end position="97"/>
    </location>
</feature>
<dbReference type="PANTHER" id="PTHR36115:SF6">
    <property type="entry name" value="PROLINE-RICH ANTIGEN HOMOLOG"/>
    <property type="match status" value="1"/>
</dbReference>
<evidence type="ECO:0000256" key="5">
    <source>
        <dbReference type="ARBA" id="ARBA00023136"/>
    </source>
</evidence>
<proteinExistence type="predicted"/>
<feature type="domain" description="Zinc-ribbon" evidence="8">
    <location>
        <begin position="2"/>
        <end position="24"/>
    </location>
</feature>